<dbReference type="Proteomes" id="UP000234342">
    <property type="component" value="Unassembled WGS sequence"/>
</dbReference>
<accession>A0A2H1KTB0</accession>
<keyword evidence="4 7" id="KW-1133">Transmembrane helix</keyword>
<feature type="transmembrane region" description="Helical" evidence="7">
    <location>
        <begin position="287"/>
        <end position="303"/>
    </location>
</feature>
<dbReference type="SUPFAM" id="SSF103473">
    <property type="entry name" value="MFS general substrate transporter"/>
    <property type="match status" value="1"/>
</dbReference>
<dbReference type="PANTHER" id="PTHR23513">
    <property type="entry name" value="INTEGRAL MEMBRANE EFFLUX PROTEIN-RELATED"/>
    <property type="match status" value="1"/>
</dbReference>
<dbReference type="PANTHER" id="PTHR23513:SF18">
    <property type="entry name" value="INTEGRAL MEMBRANE PROTEIN"/>
    <property type="match status" value="1"/>
</dbReference>
<feature type="transmembrane region" description="Helical" evidence="7">
    <location>
        <begin position="224"/>
        <end position="242"/>
    </location>
</feature>
<reference evidence="9" key="1">
    <citation type="submission" date="2017-03" db="EMBL/GenBank/DDBJ databases">
        <authorList>
            <person name="Monnet C."/>
        </authorList>
    </citation>
    <scope>NUCLEOTIDE SEQUENCE [LARGE SCALE GENOMIC DNA]</scope>
    <source>
        <strain evidence="9">P10</strain>
    </source>
</reference>
<keyword evidence="9" id="KW-1185">Reference proteome</keyword>
<proteinExistence type="predicted"/>
<dbReference type="GO" id="GO:0022857">
    <property type="term" value="F:transmembrane transporter activity"/>
    <property type="evidence" value="ECO:0007669"/>
    <property type="project" value="InterPro"/>
</dbReference>
<feature type="transmembrane region" description="Helical" evidence="7">
    <location>
        <begin position="168"/>
        <end position="191"/>
    </location>
</feature>
<keyword evidence="2" id="KW-1003">Cell membrane</keyword>
<dbReference type="EMBL" id="FXZE01000033">
    <property type="protein sequence ID" value="SMY03033.1"/>
    <property type="molecule type" value="Genomic_DNA"/>
</dbReference>
<gene>
    <name evidence="8" type="ORF">BANT10_03473</name>
</gene>
<dbReference type="GO" id="GO:0005886">
    <property type="term" value="C:plasma membrane"/>
    <property type="evidence" value="ECO:0007669"/>
    <property type="project" value="UniProtKB-SubCell"/>
</dbReference>
<sequence length="448" mass="46352">MLENYKGMRNFLLLWTGQVGDIVGNGVTRFVFVFFTFRETQSATAVTLVALFAFLPKLLLSPLAGSIVDRLGDRLGLVLSSFVSAIGIGIAFILALQGGLGIGPILAIAAVTGAVEALQYPALSAATAQMVKPEQYVRADGLISAAKSGSDVGGPALAGLLLALPHGLAWALGLDVVLSLVSVVIALLVPIPKRDTGMEAKFSFWKQTTSGVNWILKHPALRRLAGLFLVVNLVGVIGQVIIQPMVLSRTDGDATALSTVLAAIGAGGIAGGLLMASWGGPKNKVRGLLIGILAVSAIGQIAFGVTGTVLLWSIFGFLNGAIVVFINACNQAVWQTTVPKALLGRVFGGFVFIAQITVPFGIAFAGLAADYIFEPWARSGGALALLWSSVAGEGPGAGMSALLALAGAMGVVAAVMGLSSRPLRALQEEHKEETASAMEHLQTTEQEL</sequence>
<evidence type="ECO:0000313" key="8">
    <source>
        <dbReference type="EMBL" id="SMY03033.1"/>
    </source>
</evidence>
<evidence type="ECO:0000256" key="5">
    <source>
        <dbReference type="ARBA" id="ARBA00023136"/>
    </source>
</evidence>
<name>A0A2H1KTB0_9MICO</name>
<feature type="region of interest" description="Disordered" evidence="6">
    <location>
        <begin position="429"/>
        <end position="448"/>
    </location>
</feature>
<organism evidence="8 9">
    <name type="scientific">Brevibacterium antiquum</name>
    <dbReference type="NCBI Taxonomy" id="234835"/>
    <lineage>
        <taxon>Bacteria</taxon>
        <taxon>Bacillati</taxon>
        <taxon>Actinomycetota</taxon>
        <taxon>Actinomycetes</taxon>
        <taxon>Micrococcales</taxon>
        <taxon>Brevibacteriaceae</taxon>
        <taxon>Brevibacterium</taxon>
    </lineage>
</organism>
<evidence type="ECO:0000256" key="1">
    <source>
        <dbReference type="ARBA" id="ARBA00004651"/>
    </source>
</evidence>
<evidence type="ECO:0000256" key="4">
    <source>
        <dbReference type="ARBA" id="ARBA00022989"/>
    </source>
</evidence>
<comment type="subcellular location">
    <subcellularLocation>
        <location evidence="1">Cell membrane</location>
        <topology evidence="1">Multi-pass membrane protein</topology>
    </subcellularLocation>
</comment>
<dbReference type="AlphaFoldDB" id="A0A2H1KTB0"/>
<dbReference type="InterPro" id="IPR011701">
    <property type="entry name" value="MFS"/>
</dbReference>
<feature type="transmembrane region" description="Helical" evidence="7">
    <location>
        <begin position="43"/>
        <end position="63"/>
    </location>
</feature>
<keyword evidence="3 7" id="KW-0812">Transmembrane</keyword>
<dbReference type="CDD" id="cd06173">
    <property type="entry name" value="MFS_MefA_like"/>
    <property type="match status" value="1"/>
</dbReference>
<feature type="transmembrane region" description="Helical" evidence="7">
    <location>
        <begin position="309"/>
        <end position="330"/>
    </location>
</feature>
<feature type="transmembrane region" description="Helical" evidence="7">
    <location>
        <begin position="397"/>
        <end position="418"/>
    </location>
</feature>
<feature type="transmembrane region" description="Helical" evidence="7">
    <location>
        <begin position="342"/>
        <end position="369"/>
    </location>
</feature>
<dbReference type="Pfam" id="PF07690">
    <property type="entry name" value="MFS_1"/>
    <property type="match status" value="1"/>
</dbReference>
<feature type="transmembrane region" description="Helical" evidence="7">
    <location>
        <begin position="75"/>
        <end position="96"/>
    </location>
</feature>
<evidence type="ECO:0000256" key="7">
    <source>
        <dbReference type="SAM" id="Phobius"/>
    </source>
</evidence>
<evidence type="ECO:0000256" key="3">
    <source>
        <dbReference type="ARBA" id="ARBA00022692"/>
    </source>
</evidence>
<evidence type="ECO:0000256" key="6">
    <source>
        <dbReference type="SAM" id="MobiDB-lite"/>
    </source>
</evidence>
<feature type="transmembrane region" description="Helical" evidence="7">
    <location>
        <begin position="12"/>
        <end position="37"/>
    </location>
</feature>
<feature type="transmembrane region" description="Helical" evidence="7">
    <location>
        <begin position="254"/>
        <end position="275"/>
    </location>
</feature>
<evidence type="ECO:0000256" key="2">
    <source>
        <dbReference type="ARBA" id="ARBA00022475"/>
    </source>
</evidence>
<evidence type="ECO:0000313" key="9">
    <source>
        <dbReference type="Proteomes" id="UP000234342"/>
    </source>
</evidence>
<dbReference type="Gene3D" id="1.20.1250.20">
    <property type="entry name" value="MFS general substrate transporter like domains"/>
    <property type="match status" value="1"/>
</dbReference>
<dbReference type="InterPro" id="IPR036259">
    <property type="entry name" value="MFS_trans_sf"/>
</dbReference>
<keyword evidence="5 7" id="KW-0472">Membrane</keyword>
<protein>
    <submittedName>
        <fullName evidence="8">Major Facilitator Superfamily protein</fullName>
    </submittedName>
</protein>